<keyword evidence="2" id="KW-1185">Reference proteome</keyword>
<dbReference type="PROSITE" id="PS51257">
    <property type="entry name" value="PROKAR_LIPOPROTEIN"/>
    <property type="match status" value="1"/>
</dbReference>
<evidence type="ECO:0000313" key="2">
    <source>
        <dbReference type="Proteomes" id="UP001596023"/>
    </source>
</evidence>
<reference evidence="2" key="1">
    <citation type="journal article" date="2019" name="Int. J. Syst. Evol. Microbiol.">
        <title>The Global Catalogue of Microorganisms (GCM) 10K type strain sequencing project: providing services to taxonomists for standard genome sequencing and annotation.</title>
        <authorList>
            <consortium name="The Broad Institute Genomics Platform"/>
            <consortium name="The Broad Institute Genome Sequencing Center for Infectious Disease"/>
            <person name="Wu L."/>
            <person name="Ma J."/>
        </authorList>
    </citation>
    <scope>NUCLEOTIDE SEQUENCE [LARGE SCALE GENOMIC DNA]</scope>
    <source>
        <strain evidence="2">CCUG 66188</strain>
    </source>
</reference>
<evidence type="ECO:0008006" key="3">
    <source>
        <dbReference type="Google" id="ProtNLM"/>
    </source>
</evidence>
<accession>A0ABV9L038</accession>
<dbReference type="Proteomes" id="UP001596023">
    <property type="component" value="Unassembled WGS sequence"/>
</dbReference>
<gene>
    <name evidence="1" type="ORF">ACFO6W_16910</name>
</gene>
<evidence type="ECO:0000313" key="1">
    <source>
        <dbReference type="EMBL" id="MFC4675374.1"/>
    </source>
</evidence>
<protein>
    <recommendedName>
        <fullName evidence="3">Lipoprotein</fullName>
    </recommendedName>
</protein>
<dbReference type="RefSeq" id="WP_379998551.1">
    <property type="nucleotide sequence ID" value="NZ_JBHSGN010000100.1"/>
</dbReference>
<organism evidence="1 2">
    <name type="scientific">Dysgonomonas termitidis</name>
    <dbReference type="NCBI Taxonomy" id="1516126"/>
    <lineage>
        <taxon>Bacteria</taxon>
        <taxon>Pseudomonadati</taxon>
        <taxon>Bacteroidota</taxon>
        <taxon>Bacteroidia</taxon>
        <taxon>Bacteroidales</taxon>
        <taxon>Dysgonomonadaceae</taxon>
        <taxon>Dysgonomonas</taxon>
    </lineage>
</organism>
<comment type="caution">
    <text evidence="1">The sequence shown here is derived from an EMBL/GenBank/DDBJ whole genome shotgun (WGS) entry which is preliminary data.</text>
</comment>
<dbReference type="EMBL" id="JBHSGN010000100">
    <property type="protein sequence ID" value="MFC4675374.1"/>
    <property type="molecule type" value="Genomic_DNA"/>
</dbReference>
<sequence>MRNLTKTTLSIIAIVFACSFFIQCSDAKKKYLELQVGIVNKQCPLDMGNGMTMEKCTIEGGDTMVTEFSVADPSVLVINDETKATMINAFKNSPELKSAKDFGITYKYIYLDSDKKSLGEIVITPDDYK</sequence>
<proteinExistence type="predicted"/>
<name>A0ABV9L038_9BACT</name>